<gene>
    <name evidence="1" type="primary">Acey_s0018.g3601</name>
    <name evidence="1" type="ORF">Y032_0018g3601</name>
</gene>
<accession>A0A016V3S7</accession>
<evidence type="ECO:0000313" key="1">
    <source>
        <dbReference type="EMBL" id="EYC21911.1"/>
    </source>
</evidence>
<sequence length="124" mass="14054">MQSPVSLPKNVAPRSRTLSTGVFVLFRDAMGSEAVASRGFAMPEYANLRTRSDIGEIIASRLLAGAKRIRPIASFFKKKCEQGATSRRECKRQLPYCDHCLRMQPLGTHRIQFAWTRRSRRAEV</sequence>
<dbReference type="AlphaFoldDB" id="A0A016V3S7"/>
<keyword evidence="2" id="KW-1185">Reference proteome</keyword>
<dbReference type="Proteomes" id="UP000024635">
    <property type="component" value="Unassembled WGS sequence"/>
</dbReference>
<reference evidence="2" key="1">
    <citation type="journal article" date="2015" name="Nat. Genet.">
        <title>The genome and transcriptome of the zoonotic hookworm Ancylostoma ceylanicum identify infection-specific gene families.</title>
        <authorList>
            <person name="Schwarz E.M."/>
            <person name="Hu Y."/>
            <person name="Antoshechkin I."/>
            <person name="Miller M.M."/>
            <person name="Sternberg P.W."/>
            <person name="Aroian R.V."/>
        </authorList>
    </citation>
    <scope>NUCLEOTIDE SEQUENCE</scope>
    <source>
        <strain evidence="2">HY135</strain>
    </source>
</reference>
<proteinExistence type="predicted"/>
<evidence type="ECO:0000313" key="2">
    <source>
        <dbReference type="Proteomes" id="UP000024635"/>
    </source>
</evidence>
<name>A0A016V3S7_9BILA</name>
<organism evidence="1 2">
    <name type="scientific">Ancylostoma ceylanicum</name>
    <dbReference type="NCBI Taxonomy" id="53326"/>
    <lineage>
        <taxon>Eukaryota</taxon>
        <taxon>Metazoa</taxon>
        <taxon>Ecdysozoa</taxon>
        <taxon>Nematoda</taxon>
        <taxon>Chromadorea</taxon>
        <taxon>Rhabditida</taxon>
        <taxon>Rhabditina</taxon>
        <taxon>Rhabditomorpha</taxon>
        <taxon>Strongyloidea</taxon>
        <taxon>Ancylostomatidae</taxon>
        <taxon>Ancylostomatinae</taxon>
        <taxon>Ancylostoma</taxon>
    </lineage>
</organism>
<comment type="caution">
    <text evidence="1">The sequence shown here is derived from an EMBL/GenBank/DDBJ whole genome shotgun (WGS) entry which is preliminary data.</text>
</comment>
<dbReference type="EMBL" id="JARK01001354">
    <property type="protein sequence ID" value="EYC21911.1"/>
    <property type="molecule type" value="Genomic_DNA"/>
</dbReference>
<protein>
    <submittedName>
        <fullName evidence="1">Uncharacterized protein</fullName>
    </submittedName>
</protein>